<dbReference type="Pfam" id="PF08281">
    <property type="entry name" value="Sigma70_r4_2"/>
    <property type="match status" value="1"/>
</dbReference>
<name>A0ABT8YGR9_9HYPH</name>
<dbReference type="InterPro" id="IPR007627">
    <property type="entry name" value="RNA_pol_sigma70_r2"/>
</dbReference>
<organism evidence="4 5">
    <name type="scientific">Rhizobium alvei</name>
    <dbReference type="NCBI Taxonomy" id="1132659"/>
    <lineage>
        <taxon>Bacteria</taxon>
        <taxon>Pseudomonadati</taxon>
        <taxon>Pseudomonadota</taxon>
        <taxon>Alphaproteobacteria</taxon>
        <taxon>Hyphomicrobiales</taxon>
        <taxon>Rhizobiaceae</taxon>
        <taxon>Rhizobium/Agrobacterium group</taxon>
        <taxon>Rhizobium</taxon>
    </lineage>
</organism>
<keyword evidence="5" id="KW-1185">Reference proteome</keyword>
<dbReference type="PANTHER" id="PTHR30173">
    <property type="entry name" value="SIGMA 19 FACTOR"/>
    <property type="match status" value="1"/>
</dbReference>
<dbReference type="Gene3D" id="1.10.1740.10">
    <property type="match status" value="1"/>
</dbReference>
<dbReference type="InterPro" id="IPR013249">
    <property type="entry name" value="RNA_pol_sigma70_r4_t2"/>
</dbReference>
<dbReference type="NCBIfam" id="TIGR02937">
    <property type="entry name" value="sigma70-ECF"/>
    <property type="match status" value="1"/>
</dbReference>
<evidence type="ECO:0000313" key="5">
    <source>
        <dbReference type="Proteomes" id="UP001174932"/>
    </source>
</evidence>
<evidence type="ECO:0000256" key="1">
    <source>
        <dbReference type="ARBA" id="ARBA00011344"/>
    </source>
</evidence>
<sequence length="287" mass="32093">MIDKTQIETFVAQRPRLIRLAYRYLGSVTDAEDVVQDAWLRFTEAKDVRSPPAFLSTIVTRLCLDRLKSAAYNREEYWGPWLPEPLVDPFSPGEEAALDISFAVMRSLETLTPEERAAFFLHDLFDMPFVDIAKALDKTPQACRKLAQRARERVQAGRRRFLPDAARLQTFLDAFQTAMETSDHSHLRALLAKDAECISDGGGKVLAARNIVRGADHVTQLLVGLGRKVAGSNQAVDLRPAVINGGPGMLLMLDGRLDMSFSFDLDETGAIATFYMVRNPEKLTHLQ</sequence>
<dbReference type="SUPFAM" id="SSF88659">
    <property type="entry name" value="Sigma3 and sigma4 domains of RNA polymerase sigma factors"/>
    <property type="match status" value="1"/>
</dbReference>
<comment type="caution">
    <text evidence="4">The sequence shown here is derived from an EMBL/GenBank/DDBJ whole genome shotgun (WGS) entry which is preliminary data.</text>
</comment>
<feature type="domain" description="RNA polymerase sigma-70 region 2" evidence="2">
    <location>
        <begin position="14"/>
        <end position="70"/>
    </location>
</feature>
<evidence type="ECO:0000259" key="2">
    <source>
        <dbReference type="Pfam" id="PF04542"/>
    </source>
</evidence>
<dbReference type="SUPFAM" id="SSF54427">
    <property type="entry name" value="NTF2-like"/>
    <property type="match status" value="1"/>
</dbReference>
<dbReference type="Pfam" id="PF04542">
    <property type="entry name" value="Sigma70_r2"/>
    <property type="match status" value="1"/>
</dbReference>
<dbReference type="InterPro" id="IPR013325">
    <property type="entry name" value="RNA_pol_sigma_r2"/>
</dbReference>
<dbReference type="EMBL" id="JAUOZU010000001">
    <property type="protein sequence ID" value="MDO6962870.1"/>
    <property type="molecule type" value="Genomic_DNA"/>
</dbReference>
<comment type="subunit">
    <text evidence="1">Interacts transiently with the RNA polymerase catalytic core formed by RpoA, RpoB, RpoC and RpoZ (2 alpha, 1 beta, 1 beta' and 1 omega subunit) to form the RNA polymerase holoenzyme that can initiate transcription.</text>
</comment>
<reference evidence="4" key="1">
    <citation type="journal article" date="2015" name="Int. J. Syst. Evol. Microbiol.">
        <title>Rhizobium alvei sp. nov., isolated from a freshwater river.</title>
        <authorList>
            <person name="Sheu S.Y."/>
            <person name="Huang H.W."/>
            <person name="Young C.C."/>
            <person name="Chen W.M."/>
        </authorList>
    </citation>
    <scope>NUCLEOTIDE SEQUENCE</scope>
    <source>
        <strain evidence="4">TNR-22</strain>
    </source>
</reference>
<dbReference type="InterPro" id="IPR013324">
    <property type="entry name" value="RNA_pol_sigma_r3/r4-like"/>
</dbReference>
<reference evidence="4" key="2">
    <citation type="submission" date="2023-07" db="EMBL/GenBank/DDBJ databases">
        <authorList>
            <person name="Shen H."/>
        </authorList>
    </citation>
    <scope>NUCLEOTIDE SEQUENCE</scope>
    <source>
        <strain evidence="4">TNR-22</strain>
    </source>
</reference>
<evidence type="ECO:0000313" key="4">
    <source>
        <dbReference type="EMBL" id="MDO6962870.1"/>
    </source>
</evidence>
<proteinExistence type="predicted"/>
<dbReference type="RefSeq" id="WP_304374738.1">
    <property type="nucleotide sequence ID" value="NZ_JAUOZU010000001.1"/>
</dbReference>
<gene>
    <name evidence="4" type="primary">sigJ</name>
    <name evidence="4" type="ORF">Q4481_02815</name>
</gene>
<dbReference type="InterPro" id="IPR052704">
    <property type="entry name" value="ECF_Sigma-70_Domain"/>
</dbReference>
<evidence type="ECO:0000259" key="3">
    <source>
        <dbReference type="Pfam" id="PF08281"/>
    </source>
</evidence>
<dbReference type="InterPro" id="IPR032710">
    <property type="entry name" value="NTF2-like_dom_sf"/>
</dbReference>
<dbReference type="Proteomes" id="UP001174932">
    <property type="component" value="Unassembled WGS sequence"/>
</dbReference>
<dbReference type="InterPro" id="IPR036388">
    <property type="entry name" value="WH-like_DNA-bd_sf"/>
</dbReference>
<dbReference type="Gene3D" id="1.10.10.10">
    <property type="entry name" value="Winged helix-like DNA-binding domain superfamily/Winged helix DNA-binding domain"/>
    <property type="match status" value="1"/>
</dbReference>
<dbReference type="PANTHER" id="PTHR30173:SF36">
    <property type="entry name" value="ECF RNA POLYMERASE SIGMA FACTOR SIGJ"/>
    <property type="match status" value="1"/>
</dbReference>
<dbReference type="InterPro" id="IPR014284">
    <property type="entry name" value="RNA_pol_sigma-70_dom"/>
</dbReference>
<protein>
    <submittedName>
        <fullName evidence="4">RNA polymerase sigma factor SigJ</fullName>
    </submittedName>
</protein>
<dbReference type="SUPFAM" id="SSF88946">
    <property type="entry name" value="Sigma2 domain of RNA polymerase sigma factors"/>
    <property type="match status" value="1"/>
</dbReference>
<feature type="domain" description="RNA polymerase sigma factor 70 region 4 type 2" evidence="3">
    <location>
        <begin position="103"/>
        <end position="153"/>
    </location>
</feature>
<dbReference type="NCBIfam" id="NF007214">
    <property type="entry name" value="PRK09636.1"/>
    <property type="match status" value="1"/>
</dbReference>
<accession>A0ABT8YGR9</accession>